<organism evidence="2 3">
    <name type="scientific">Stylosanthes scabra</name>
    <dbReference type="NCBI Taxonomy" id="79078"/>
    <lineage>
        <taxon>Eukaryota</taxon>
        <taxon>Viridiplantae</taxon>
        <taxon>Streptophyta</taxon>
        <taxon>Embryophyta</taxon>
        <taxon>Tracheophyta</taxon>
        <taxon>Spermatophyta</taxon>
        <taxon>Magnoliopsida</taxon>
        <taxon>eudicotyledons</taxon>
        <taxon>Gunneridae</taxon>
        <taxon>Pentapetalae</taxon>
        <taxon>rosids</taxon>
        <taxon>fabids</taxon>
        <taxon>Fabales</taxon>
        <taxon>Fabaceae</taxon>
        <taxon>Papilionoideae</taxon>
        <taxon>50 kb inversion clade</taxon>
        <taxon>dalbergioids sensu lato</taxon>
        <taxon>Dalbergieae</taxon>
        <taxon>Pterocarpus clade</taxon>
        <taxon>Stylosanthes</taxon>
    </lineage>
</organism>
<accession>A0ABU6ULL3</accession>
<evidence type="ECO:0000313" key="2">
    <source>
        <dbReference type="EMBL" id="MED6161051.1"/>
    </source>
</evidence>
<dbReference type="EMBL" id="JASCZI010121293">
    <property type="protein sequence ID" value="MED6161051.1"/>
    <property type="molecule type" value="Genomic_DNA"/>
</dbReference>
<feature type="compositionally biased region" description="Basic and acidic residues" evidence="1">
    <location>
        <begin position="1"/>
        <end position="12"/>
    </location>
</feature>
<evidence type="ECO:0000256" key="1">
    <source>
        <dbReference type="SAM" id="MobiDB-lite"/>
    </source>
</evidence>
<name>A0ABU6ULL3_9FABA</name>
<sequence length="101" mass="11646">MREEVGEEERHARGPIKRAGCGRTRRAATAEPFMAHYRSTAHRETVLYMQMERVLLPRRCAFMMSPPAALLQYIKQAGFEHAVQLMDFCFDAALISVFVER</sequence>
<evidence type="ECO:0000313" key="3">
    <source>
        <dbReference type="Proteomes" id="UP001341840"/>
    </source>
</evidence>
<feature type="region of interest" description="Disordered" evidence="1">
    <location>
        <begin position="1"/>
        <end position="23"/>
    </location>
</feature>
<protein>
    <submittedName>
        <fullName evidence="2">Uncharacterized protein</fullName>
    </submittedName>
</protein>
<reference evidence="2 3" key="1">
    <citation type="journal article" date="2023" name="Plants (Basel)">
        <title>Bridging the Gap: Combining Genomics and Transcriptomics Approaches to Understand Stylosanthes scabra, an Orphan Legume from the Brazilian Caatinga.</title>
        <authorList>
            <person name="Ferreira-Neto J.R.C."/>
            <person name="da Silva M.D."/>
            <person name="Binneck E."/>
            <person name="de Melo N.F."/>
            <person name="da Silva R.H."/>
            <person name="de Melo A.L.T.M."/>
            <person name="Pandolfi V."/>
            <person name="Bustamante F.O."/>
            <person name="Brasileiro-Vidal A.C."/>
            <person name="Benko-Iseppon A.M."/>
        </authorList>
    </citation>
    <scope>NUCLEOTIDE SEQUENCE [LARGE SCALE GENOMIC DNA]</scope>
    <source>
        <tissue evidence="2">Leaves</tissue>
    </source>
</reference>
<comment type="caution">
    <text evidence="2">The sequence shown here is derived from an EMBL/GenBank/DDBJ whole genome shotgun (WGS) entry which is preliminary data.</text>
</comment>
<keyword evidence="3" id="KW-1185">Reference proteome</keyword>
<dbReference type="Proteomes" id="UP001341840">
    <property type="component" value="Unassembled WGS sequence"/>
</dbReference>
<gene>
    <name evidence="2" type="ORF">PIB30_057140</name>
</gene>
<proteinExistence type="predicted"/>